<dbReference type="EMBL" id="BK032761">
    <property type="protein sequence ID" value="DAF59027.1"/>
    <property type="molecule type" value="Genomic_DNA"/>
</dbReference>
<accession>A0A8S5T7M7</accession>
<name>A0A8S5T7M7_9CAUD</name>
<protein>
    <submittedName>
        <fullName evidence="1">Uncharacterized protein</fullName>
    </submittedName>
</protein>
<organism evidence="1">
    <name type="scientific">Myoviridae sp. cta6i12</name>
    <dbReference type="NCBI Taxonomy" id="2827695"/>
    <lineage>
        <taxon>Viruses</taxon>
        <taxon>Duplodnaviria</taxon>
        <taxon>Heunggongvirae</taxon>
        <taxon>Uroviricota</taxon>
        <taxon>Caudoviricetes</taxon>
    </lineage>
</organism>
<reference evidence="1" key="1">
    <citation type="journal article" date="2021" name="Proc. Natl. Acad. Sci. U.S.A.">
        <title>A Catalog of Tens of Thousands of Viruses from Human Metagenomes Reveals Hidden Associations with Chronic Diseases.</title>
        <authorList>
            <person name="Tisza M.J."/>
            <person name="Buck C.B."/>
        </authorList>
    </citation>
    <scope>NUCLEOTIDE SEQUENCE</scope>
    <source>
        <strain evidence="1">Cta6i12</strain>
    </source>
</reference>
<sequence>MALVRITPEAVARYCQDKEITSIARDKISDIIREVCNEVAAAVNSCPRNARIAMDSSSVPAELVFTTCILVRDAVTSSVPGSSESLQGTARAAQYQDARAKLRAVAACEVEFAPYDGHQPSDVIYGGPKHQDWSNPI</sequence>
<evidence type="ECO:0000313" key="1">
    <source>
        <dbReference type="EMBL" id="DAF59027.1"/>
    </source>
</evidence>
<proteinExistence type="predicted"/>